<sequence length="170" mass="19890">MRLMPVLRWLNRRAENILAIMMGVMFVAFITQIVFRYFLNFPTGWTSELSVIMWLWMVLWGAAFVIREDEEIRFDLLFWMVPPAARRVMLIVGGAWLIGLYVFSLPAVVDYVTFMKVQSTAYLKIRFDWLFSIYVFFAVAVICRYAYLVWRAIRGGETRDADPTEASSGL</sequence>
<feature type="transmembrane region" description="Helical" evidence="9">
    <location>
        <begin position="51"/>
        <end position="67"/>
    </location>
</feature>
<evidence type="ECO:0000256" key="5">
    <source>
        <dbReference type="ARBA" id="ARBA00022692"/>
    </source>
</evidence>
<evidence type="ECO:0000256" key="8">
    <source>
        <dbReference type="ARBA" id="ARBA00038436"/>
    </source>
</evidence>
<keyword evidence="2 9" id="KW-0813">Transport</keyword>
<protein>
    <recommendedName>
        <fullName evidence="9">TRAP transporter small permease protein</fullName>
    </recommendedName>
</protein>
<feature type="transmembrane region" description="Helical" evidence="9">
    <location>
        <begin position="88"/>
        <end position="109"/>
    </location>
</feature>
<dbReference type="PANTHER" id="PTHR35011">
    <property type="entry name" value="2,3-DIKETO-L-GULONATE TRAP TRANSPORTER SMALL PERMEASE PROTEIN YIAM"/>
    <property type="match status" value="1"/>
</dbReference>
<evidence type="ECO:0000313" key="12">
    <source>
        <dbReference type="Proteomes" id="UP000268192"/>
    </source>
</evidence>
<organism evidence="11 12">
    <name type="scientific">Georhizobium profundi</name>
    <dbReference type="NCBI Taxonomy" id="2341112"/>
    <lineage>
        <taxon>Bacteria</taxon>
        <taxon>Pseudomonadati</taxon>
        <taxon>Pseudomonadota</taxon>
        <taxon>Alphaproteobacteria</taxon>
        <taxon>Hyphomicrobiales</taxon>
        <taxon>Rhizobiaceae</taxon>
        <taxon>Georhizobium</taxon>
    </lineage>
</organism>
<dbReference type="AlphaFoldDB" id="A0A3Q8XU38"/>
<comment type="subcellular location">
    <subcellularLocation>
        <location evidence="1 9">Cell inner membrane</location>
        <topology evidence="1 9">Multi-pass membrane protein</topology>
    </subcellularLocation>
</comment>
<reference evidence="11 12" key="1">
    <citation type="submission" date="2018-09" db="EMBL/GenBank/DDBJ databases">
        <title>Marinorhizobium profundi gen. nov., sp. nov., isolated from a deep-sea sediment sample from the New Britain Trench and proposal of Marinorhizobiaceae fam. nov. in the order Rhizobiales of the class Alphaproteobacteria.</title>
        <authorList>
            <person name="Cao J."/>
        </authorList>
    </citation>
    <scope>NUCLEOTIDE SEQUENCE [LARGE SCALE GENOMIC DNA]</scope>
    <source>
        <strain evidence="11 12">WS11</strain>
    </source>
</reference>
<evidence type="ECO:0000256" key="7">
    <source>
        <dbReference type="ARBA" id="ARBA00023136"/>
    </source>
</evidence>
<evidence type="ECO:0000256" key="2">
    <source>
        <dbReference type="ARBA" id="ARBA00022448"/>
    </source>
</evidence>
<proteinExistence type="inferred from homology"/>
<comment type="similarity">
    <text evidence="8 9">Belongs to the TRAP transporter small permease family.</text>
</comment>
<comment type="function">
    <text evidence="9">Part of the tripartite ATP-independent periplasmic (TRAP) transport system.</text>
</comment>
<dbReference type="PANTHER" id="PTHR35011:SF2">
    <property type="entry name" value="2,3-DIKETO-L-GULONATE TRAP TRANSPORTER SMALL PERMEASE PROTEIN YIAM"/>
    <property type="match status" value="1"/>
</dbReference>
<dbReference type="OrthoDB" id="4250245at2"/>
<dbReference type="InterPro" id="IPR007387">
    <property type="entry name" value="TRAP_DctQ"/>
</dbReference>
<comment type="subunit">
    <text evidence="9">The complex comprises the extracytoplasmic solute receptor protein and the two transmembrane proteins.</text>
</comment>
<gene>
    <name evidence="11" type="ORF">D5400_07020</name>
</gene>
<dbReference type="GO" id="GO:0022857">
    <property type="term" value="F:transmembrane transporter activity"/>
    <property type="evidence" value="ECO:0007669"/>
    <property type="project" value="UniProtKB-UniRule"/>
</dbReference>
<dbReference type="RefSeq" id="WP_126008948.1">
    <property type="nucleotide sequence ID" value="NZ_CP032509.1"/>
</dbReference>
<keyword evidence="6 9" id="KW-1133">Transmembrane helix</keyword>
<dbReference type="GO" id="GO:0015740">
    <property type="term" value="P:C4-dicarboxylate transport"/>
    <property type="evidence" value="ECO:0007669"/>
    <property type="project" value="TreeGrafter"/>
</dbReference>
<dbReference type="EMBL" id="CP032509">
    <property type="protein sequence ID" value="AZN73638.1"/>
    <property type="molecule type" value="Genomic_DNA"/>
</dbReference>
<keyword evidence="12" id="KW-1185">Reference proteome</keyword>
<feature type="transmembrane region" description="Helical" evidence="9">
    <location>
        <begin position="20"/>
        <end position="39"/>
    </location>
</feature>
<evidence type="ECO:0000256" key="9">
    <source>
        <dbReference type="RuleBase" id="RU369079"/>
    </source>
</evidence>
<evidence type="ECO:0000256" key="3">
    <source>
        <dbReference type="ARBA" id="ARBA00022475"/>
    </source>
</evidence>
<dbReference type="GO" id="GO:0005886">
    <property type="term" value="C:plasma membrane"/>
    <property type="evidence" value="ECO:0007669"/>
    <property type="project" value="UniProtKB-SubCell"/>
</dbReference>
<dbReference type="KEGG" id="abaw:D5400_07020"/>
<keyword evidence="5 9" id="KW-0812">Transmembrane</keyword>
<dbReference type="Proteomes" id="UP000268192">
    <property type="component" value="Chromosome"/>
</dbReference>
<evidence type="ECO:0000256" key="4">
    <source>
        <dbReference type="ARBA" id="ARBA00022519"/>
    </source>
</evidence>
<keyword evidence="7 9" id="KW-0472">Membrane</keyword>
<keyword evidence="4 9" id="KW-0997">Cell inner membrane</keyword>
<feature type="domain" description="Tripartite ATP-independent periplasmic transporters DctQ component" evidence="10">
    <location>
        <begin position="25"/>
        <end position="154"/>
    </location>
</feature>
<dbReference type="InterPro" id="IPR055348">
    <property type="entry name" value="DctQ"/>
</dbReference>
<evidence type="ECO:0000256" key="6">
    <source>
        <dbReference type="ARBA" id="ARBA00022989"/>
    </source>
</evidence>
<evidence type="ECO:0000313" key="11">
    <source>
        <dbReference type="EMBL" id="AZN73638.1"/>
    </source>
</evidence>
<keyword evidence="3" id="KW-1003">Cell membrane</keyword>
<accession>A0A3Q8XU38</accession>
<name>A0A3Q8XU38_9HYPH</name>
<dbReference type="Pfam" id="PF04290">
    <property type="entry name" value="DctQ"/>
    <property type="match status" value="1"/>
</dbReference>
<evidence type="ECO:0000256" key="1">
    <source>
        <dbReference type="ARBA" id="ARBA00004429"/>
    </source>
</evidence>
<evidence type="ECO:0000259" key="10">
    <source>
        <dbReference type="Pfam" id="PF04290"/>
    </source>
</evidence>
<feature type="transmembrane region" description="Helical" evidence="9">
    <location>
        <begin position="129"/>
        <end position="150"/>
    </location>
</feature>